<dbReference type="OrthoDB" id="9801430at2"/>
<dbReference type="GO" id="GO:0004180">
    <property type="term" value="F:carboxypeptidase activity"/>
    <property type="evidence" value="ECO:0007669"/>
    <property type="project" value="UniProtKB-KW"/>
</dbReference>
<evidence type="ECO:0000256" key="5">
    <source>
        <dbReference type="ARBA" id="ARBA00022833"/>
    </source>
</evidence>
<dbReference type="Pfam" id="PF01427">
    <property type="entry name" value="Peptidase_M15"/>
    <property type="match status" value="1"/>
</dbReference>
<keyword evidence="3" id="KW-0479">Metal-binding</keyword>
<evidence type="ECO:0000313" key="10">
    <source>
        <dbReference type="Proteomes" id="UP000000771"/>
    </source>
</evidence>
<dbReference type="GO" id="GO:0006508">
    <property type="term" value="P:proteolysis"/>
    <property type="evidence" value="ECO:0007669"/>
    <property type="project" value="UniProtKB-KW"/>
</dbReference>
<dbReference type="eggNOG" id="COG2173">
    <property type="taxonomic scope" value="Bacteria"/>
</dbReference>
<keyword evidence="7" id="KW-0482">Metalloprotease</keyword>
<keyword evidence="2" id="KW-0645">Protease</keyword>
<dbReference type="InterPro" id="IPR000755">
    <property type="entry name" value="A_A_dipeptidase"/>
</dbReference>
<dbReference type="AlphaFoldDB" id="C7LZU2"/>
<comment type="catalytic activity">
    <reaction evidence="1">
        <text>D-alanyl-D-alanine + H2O = 2 D-alanine</text>
        <dbReference type="Rhea" id="RHEA:20661"/>
        <dbReference type="ChEBI" id="CHEBI:15377"/>
        <dbReference type="ChEBI" id="CHEBI:57416"/>
        <dbReference type="ChEBI" id="CHEBI:57822"/>
        <dbReference type="EC" id="3.4.13.22"/>
    </reaction>
</comment>
<dbReference type="SUPFAM" id="SSF55166">
    <property type="entry name" value="Hedgehog/DD-peptidase"/>
    <property type="match status" value="1"/>
</dbReference>
<proteinExistence type="predicted"/>
<reference evidence="9 10" key="1">
    <citation type="journal article" date="2009" name="Stand. Genomic Sci.">
        <title>Complete genome sequence of Acidimicrobium ferrooxidans type strain (ICP).</title>
        <authorList>
            <person name="Clum A."/>
            <person name="Nolan M."/>
            <person name="Lang E."/>
            <person name="Glavina Del Rio T."/>
            <person name="Tice H."/>
            <person name="Copeland A."/>
            <person name="Cheng J.F."/>
            <person name="Lucas S."/>
            <person name="Chen F."/>
            <person name="Bruce D."/>
            <person name="Goodwin L."/>
            <person name="Pitluck S."/>
            <person name="Ivanova N."/>
            <person name="Mavrommatis K."/>
            <person name="Mikhailova N."/>
            <person name="Pati A."/>
            <person name="Chen A."/>
            <person name="Palaniappan K."/>
            <person name="Goker M."/>
            <person name="Spring S."/>
            <person name="Land M."/>
            <person name="Hauser L."/>
            <person name="Chang Y.J."/>
            <person name="Jeffries C.C."/>
            <person name="Chain P."/>
            <person name="Bristow J."/>
            <person name="Eisen J.A."/>
            <person name="Markowitz V."/>
            <person name="Hugenholtz P."/>
            <person name="Kyrpides N.C."/>
            <person name="Klenk H.P."/>
            <person name="Lapidus A."/>
        </authorList>
    </citation>
    <scope>NUCLEOTIDE SEQUENCE [LARGE SCALE GENOMIC DNA]</scope>
    <source>
        <strain evidence="10">DSM 10331 / JCM 15462 / NBRC 103882 / ICP</strain>
    </source>
</reference>
<keyword evidence="4" id="KW-0378">Hydrolase</keyword>
<evidence type="ECO:0000256" key="4">
    <source>
        <dbReference type="ARBA" id="ARBA00022801"/>
    </source>
</evidence>
<evidence type="ECO:0000256" key="3">
    <source>
        <dbReference type="ARBA" id="ARBA00022723"/>
    </source>
</evidence>
<sequence length="221" mass="24403">MSLVPPGVVLIGDQAVQQVPVSECGEPLVDLGERDLIVIDDRLDDGTGNHRFVREGLAERLVRAARALPEGLRLAVVEGFRSRELQRRYFEEYYAELLEANRGADPERTRLLASRYVAPPDGFPPHCCGAAVDLTLVGADGAEVDMGSAVNASPEESAGRCFFDAETIGREARRMRSVLRSVLVAVGLVNYPTEWWHWSWGDQYWGLMTGAGEARYGVIDR</sequence>
<dbReference type="GO" id="GO:0160237">
    <property type="term" value="F:D-Ala-D-Ala dipeptidase activity"/>
    <property type="evidence" value="ECO:0007669"/>
    <property type="project" value="UniProtKB-EC"/>
</dbReference>
<dbReference type="PANTHER" id="PTHR43126:SF2">
    <property type="entry name" value="D-ALANYL-D-ALANINE DIPEPTIDASE"/>
    <property type="match status" value="1"/>
</dbReference>
<dbReference type="GO" id="GO:0046872">
    <property type="term" value="F:metal ion binding"/>
    <property type="evidence" value="ECO:0007669"/>
    <property type="project" value="UniProtKB-KW"/>
</dbReference>
<dbReference type="GO" id="GO:0071555">
    <property type="term" value="P:cell wall organization"/>
    <property type="evidence" value="ECO:0007669"/>
    <property type="project" value="UniProtKB-KW"/>
</dbReference>
<keyword evidence="8" id="KW-0961">Cell wall biogenesis/degradation</keyword>
<dbReference type="PANTHER" id="PTHR43126">
    <property type="entry name" value="D-ALANYL-D-ALANINE DIPEPTIDASE"/>
    <property type="match status" value="1"/>
</dbReference>
<dbReference type="InterPro" id="IPR009045">
    <property type="entry name" value="Zn_M74/Hedgehog-like"/>
</dbReference>
<dbReference type="KEGG" id="afo:Afer_1324"/>
<dbReference type="STRING" id="525909.Afer_1324"/>
<dbReference type="GO" id="GO:0008237">
    <property type="term" value="F:metallopeptidase activity"/>
    <property type="evidence" value="ECO:0007669"/>
    <property type="project" value="UniProtKB-KW"/>
</dbReference>
<gene>
    <name evidence="9" type="ordered locus">Afer_1324</name>
</gene>
<name>C7LZU2_ACIFD</name>
<evidence type="ECO:0000256" key="6">
    <source>
        <dbReference type="ARBA" id="ARBA00022997"/>
    </source>
</evidence>
<evidence type="ECO:0000256" key="7">
    <source>
        <dbReference type="ARBA" id="ARBA00023049"/>
    </source>
</evidence>
<dbReference type="Proteomes" id="UP000000771">
    <property type="component" value="Chromosome"/>
</dbReference>
<dbReference type="HOGENOM" id="CLU_060744_2_0_11"/>
<dbReference type="RefSeq" id="WP_015798734.1">
    <property type="nucleotide sequence ID" value="NC_013124.1"/>
</dbReference>
<dbReference type="EMBL" id="CP001631">
    <property type="protein sequence ID" value="ACU54250.1"/>
    <property type="molecule type" value="Genomic_DNA"/>
</dbReference>
<organism evidence="9 10">
    <name type="scientific">Acidimicrobium ferrooxidans (strain DSM 10331 / JCM 15462 / NBRC 103882 / ICP)</name>
    <dbReference type="NCBI Taxonomy" id="525909"/>
    <lineage>
        <taxon>Bacteria</taxon>
        <taxon>Bacillati</taxon>
        <taxon>Actinomycetota</taxon>
        <taxon>Acidimicrobiia</taxon>
        <taxon>Acidimicrobiales</taxon>
        <taxon>Acidimicrobiaceae</taxon>
        <taxon>Acidimicrobium</taxon>
    </lineage>
</organism>
<accession>C7LZU2</accession>
<keyword evidence="10" id="KW-1185">Reference proteome</keyword>
<evidence type="ECO:0000256" key="8">
    <source>
        <dbReference type="ARBA" id="ARBA00023316"/>
    </source>
</evidence>
<dbReference type="CDD" id="cd14843">
    <property type="entry name" value="D-Ala-D-Ala_dipeptidase_like"/>
    <property type="match status" value="1"/>
</dbReference>
<evidence type="ECO:0000256" key="1">
    <source>
        <dbReference type="ARBA" id="ARBA00001362"/>
    </source>
</evidence>
<keyword evidence="5" id="KW-0862">Zinc</keyword>
<keyword evidence="6" id="KW-0224">Dipeptidase</keyword>
<dbReference type="Gene3D" id="3.30.1380.10">
    <property type="match status" value="1"/>
</dbReference>
<evidence type="ECO:0000256" key="2">
    <source>
        <dbReference type="ARBA" id="ARBA00022670"/>
    </source>
</evidence>
<protein>
    <submittedName>
        <fullName evidence="9">Peptidase M15B and M15C DD-carboxypeptidase VanY/endolysin</fullName>
    </submittedName>
</protein>
<keyword evidence="9" id="KW-0121">Carboxypeptidase</keyword>
<evidence type="ECO:0000313" key="9">
    <source>
        <dbReference type="EMBL" id="ACU54250.1"/>
    </source>
</evidence>